<evidence type="ECO:0000256" key="2">
    <source>
        <dbReference type="ARBA" id="ARBA00022527"/>
    </source>
</evidence>
<keyword evidence="5" id="KW-0418">Kinase</keyword>
<dbReference type="GO" id="GO:0050684">
    <property type="term" value="P:regulation of mRNA processing"/>
    <property type="evidence" value="ECO:0007669"/>
    <property type="project" value="TreeGrafter"/>
</dbReference>
<evidence type="ECO:0000256" key="7">
    <source>
        <dbReference type="ARBA" id="ARBA00047899"/>
    </source>
</evidence>
<dbReference type="SMART" id="SM00220">
    <property type="entry name" value="S_TKc"/>
    <property type="match status" value="1"/>
</dbReference>
<comment type="catalytic activity">
    <reaction evidence="7">
        <text>L-threonyl-[protein] + ATP = O-phospho-L-threonyl-[protein] + ADP + H(+)</text>
        <dbReference type="Rhea" id="RHEA:46608"/>
        <dbReference type="Rhea" id="RHEA-COMP:11060"/>
        <dbReference type="Rhea" id="RHEA-COMP:11605"/>
        <dbReference type="ChEBI" id="CHEBI:15378"/>
        <dbReference type="ChEBI" id="CHEBI:30013"/>
        <dbReference type="ChEBI" id="CHEBI:30616"/>
        <dbReference type="ChEBI" id="CHEBI:61977"/>
        <dbReference type="ChEBI" id="CHEBI:456216"/>
        <dbReference type="EC" id="2.7.11.1"/>
    </reaction>
</comment>
<evidence type="ECO:0000256" key="1">
    <source>
        <dbReference type="ARBA" id="ARBA00012513"/>
    </source>
</evidence>
<dbReference type="GO" id="GO:0005524">
    <property type="term" value="F:ATP binding"/>
    <property type="evidence" value="ECO:0007669"/>
    <property type="project" value="UniProtKB-KW"/>
</dbReference>
<comment type="caution">
    <text evidence="10">The sequence shown here is derived from an EMBL/GenBank/DDBJ whole genome shotgun (WGS) entry which is preliminary data.</text>
</comment>
<dbReference type="EMBL" id="MSFN02000009">
    <property type="protein sequence ID" value="PTU17900.1"/>
    <property type="molecule type" value="Genomic_DNA"/>
</dbReference>
<dbReference type="GO" id="GO:0004674">
    <property type="term" value="F:protein serine/threonine kinase activity"/>
    <property type="evidence" value="ECO:0007669"/>
    <property type="project" value="UniProtKB-KW"/>
</dbReference>
<dbReference type="Proteomes" id="UP000244073">
    <property type="component" value="Unassembled WGS sequence"/>
</dbReference>
<evidence type="ECO:0000313" key="11">
    <source>
        <dbReference type="Proteomes" id="UP000244073"/>
    </source>
</evidence>
<dbReference type="GO" id="GO:0005634">
    <property type="term" value="C:nucleus"/>
    <property type="evidence" value="ECO:0007669"/>
    <property type="project" value="TreeGrafter"/>
</dbReference>
<reference evidence="10 11" key="1">
    <citation type="journal article" date="2018" name="Proc. Natl. Acad. Sci. U.S.A.">
        <title>Linking secondary metabolites to gene clusters through genome sequencing of six diverse Aspergillus species.</title>
        <authorList>
            <person name="Kaerboelling I."/>
            <person name="Vesth T.C."/>
            <person name="Frisvad J.C."/>
            <person name="Nybo J.L."/>
            <person name="Theobald S."/>
            <person name="Kuo A."/>
            <person name="Bowyer P."/>
            <person name="Matsuda Y."/>
            <person name="Mondo S."/>
            <person name="Lyhne E.K."/>
            <person name="Kogle M.E."/>
            <person name="Clum A."/>
            <person name="Lipzen A."/>
            <person name="Salamov A."/>
            <person name="Ngan C.Y."/>
            <person name="Daum C."/>
            <person name="Chiniquy J."/>
            <person name="Barry K."/>
            <person name="LaButti K."/>
            <person name="Haridas S."/>
            <person name="Simmons B.A."/>
            <person name="Magnuson J.K."/>
            <person name="Mortensen U.H."/>
            <person name="Larsen T.O."/>
            <person name="Grigoriev I.V."/>
            <person name="Baker S.E."/>
            <person name="Andersen M.R."/>
        </authorList>
    </citation>
    <scope>NUCLEOTIDE SEQUENCE [LARGE SCALE GENOMIC DNA]</scope>
    <source>
        <strain evidence="10 11">IBT 24754</strain>
    </source>
</reference>
<gene>
    <name evidence="10" type="ORF">P175DRAFT_0512093</name>
</gene>
<dbReference type="Gene3D" id="1.10.510.10">
    <property type="entry name" value="Transferase(Phosphotransferase) domain 1"/>
    <property type="match status" value="1"/>
</dbReference>
<evidence type="ECO:0000256" key="8">
    <source>
        <dbReference type="ARBA" id="ARBA00048679"/>
    </source>
</evidence>
<dbReference type="EC" id="2.7.11.1" evidence="1"/>
<name>A0A2T5LNP0_9EURO</name>
<dbReference type="InterPro" id="IPR000719">
    <property type="entry name" value="Prot_kinase_dom"/>
</dbReference>
<evidence type="ECO:0000256" key="5">
    <source>
        <dbReference type="ARBA" id="ARBA00022777"/>
    </source>
</evidence>
<proteinExistence type="predicted"/>
<feature type="domain" description="Protein kinase" evidence="9">
    <location>
        <begin position="65"/>
        <end position="343"/>
    </location>
</feature>
<dbReference type="GO" id="GO:0005737">
    <property type="term" value="C:cytoplasm"/>
    <property type="evidence" value="ECO:0007669"/>
    <property type="project" value="TreeGrafter"/>
</dbReference>
<keyword evidence="4" id="KW-0547">Nucleotide-binding</keyword>
<evidence type="ECO:0000313" key="10">
    <source>
        <dbReference type="EMBL" id="PTU17900.1"/>
    </source>
</evidence>
<keyword evidence="3" id="KW-0808">Transferase</keyword>
<sequence>MISRRGISSWSIPQLPTTCNFASFSRPRIDQFRHTTTVDAEPLHRYRKGGDHPIALGSFLRDKRYKILPKLDGGGYSTAYGAVKICISARENSEANRELHVIKRLASIHPCPQHVVRLLDDFDLSGPNGTHQCLVFELLGPSFLARPPKPFAKQALGGLDTLHQHNIGHGDIHPRNLALTVPCMNNMPEEQFMEMLGKPEIGASLEPGVPNYIVRPASYCSLPWPSSMSIKLTTIRQTLHTPLPVRAPEVIFEEPLDYRVDLWSMGFFLSFFVGQPPFDSFMLIKRKRWQDSCRTADDESAAEIPGPALQEWLEDMYFDGARNEDLTKDDIVSRPPGSQRGKF</sequence>
<dbReference type="Gene3D" id="3.30.200.20">
    <property type="entry name" value="Phosphorylase Kinase, domain 1"/>
    <property type="match status" value="1"/>
</dbReference>
<organism evidence="10 11">
    <name type="scientific">Aspergillus ochraceoroseus IBT 24754</name>
    <dbReference type="NCBI Taxonomy" id="1392256"/>
    <lineage>
        <taxon>Eukaryota</taxon>
        <taxon>Fungi</taxon>
        <taxon>Dikarya</taxon>
        <taxon>Ascomycota</taxon>
        <taxon>Pezizomycotina</taxon>
        <taxon>Eurotiomycetes</taxon>
        <taxon>Eurotiomycetidae</taxon>
        <taxon>Eurotiales</taxon>
        <taxon>Aspergillaceae</taxon>
        <taxon>Aspergillus</taxon>
        <taxon>Aspergillus subgen. Nidulantes</taxon>
    </lineage>
</organism>
<evidence type="ECO:0000256" key="3">
    <source>
        <dbReference type="ARBA" id="ARBA00022679"/>
    </source>
</evidence>
<evidence type="ECO:0000256" key="4">
    <source>
        <dbReference type="ARBA" id="ARBA00022741"/>
    </source>
</evidence>
<accession>A0A2T5LNP0</accession>
<dbReference type="AlphaFoldDB" id="A0A2T5LNP0"/>
<keyword evidence="2" id="KW-0723">Serine/threonine-protein kinase</keyword>
<evidence type="ECO:0000256" key="6">
    <source>
        <dbReference type="ARBA" id="ARBA00022840"/>
    </source>
</evidence>
<dbReference type="PANTHER" id="PTHR47634">
    <property type="entry name" value="PROTEIN KINASE DOMAIN-CONTAINING PROTEIN-RELATED"/>
    <property type="match status" value="1"/>
</dbReference>
<dbReference type="PROSITE" id="PS50011">
    <property type="entry name" value="PROTEIN_KINASE_DOM"/>
    <property type="match status" value="1"/>
</dbReference>
<dbReference type="OrthoDB" id="5979581at2759"/>
<dbReference type="VEuPathDB" id="FungiDB:P175DRAFT_0512093"/>
<comment type="catalytic activity">
    <reaction evidence="8">
        <text>L-seryl-[protein] + ATP = O-phospho-L-seryl-[protein] + ADP + H(+)</text>
        <dbReference type="Rhea" id="RHEA:17989"/>
        <dbReference type="Rhea" id="RHEA-COMP:9863"/>
        <dbReference type="Rhea" id="RHEA-COMP:11604"/>
        <dbReference type="ChEBI" id="CHEBI:15378"/>
        <dbReference type="ChEBI" id="CHEBI:29999"/>
        <dbReference type="ChEBI" id="CHEBI:30616"/>
        <dbReference type="ChEBI" id="CHEBI:83421"/>
        <dbReference type="ChEBI" id="CHEBI:456216"/>
        <dbReference type="EC" id="2.7.11.1"/>
    </reaction>
</comment>
<dbReference type="GeneID" id="63815517"/>
<dbReference type="SUPFAM" id="SSF56112">
    <property type="entry name" value="Protein kinase-like (PK-like)"/>
    <property type="match status" value="1"/>
</dbReference>
<dbReference type="GO" id="GO:0000245">
    <property type="term" value="P:spliceosomal complex assembly"/>
    <property type="evidence" value="ECO:0007669"/>
    <property type="project" value="TreeGrafter"/>
</dbReference>
<dbReference type="PANTHER" id="PTHR47634:SF9">
    <property type="entry name" value="PROTEIN KINASE DOMAIN-CONTAINING PROTEIN-RELATED"/>
    <property type="match status" value="1"/>
</dbReference>
<protein>
    <recommendedName>
        <fullName evidence="1">non-specific serine/threonine protein kinase</fullName>
        <ecNumber evidence="1">2.7.11.1</ecNumber>
    </recommendedName>
</protein>
<dbReference type="InterPro" id="IPR051334">
    <property type="entry name" value="SRPK"/>
</dbReference>
<keyword evidence="6" id="KW-0067">ATP-binding</keyword>
<dbReference type="RefSeq" id="XP_040749292.1">
    <property type="nucleotide sequence ID" value="XM_040898635.1"/>
</dbReference>
<dbReference type="InterPro" id="IPR011009">
    <property type="entry name" value="Kinase-like_dom_sf"/>
</dbReference>
<evidence type="ECO:0000259" key="9">
    <source>
        <dbReference type="PROSITE" id="PS50011"/>
    </source>
</evidence>